<gene>
    <name evidence="1" type="ORF">SAMN04490355_1003115</name>
</gene>
<organism evidence="1 2">
    <name type="scientific">Pelosinus propionicus DSM 13327</name>
    <dbReference type="NCBI Taxonomy" id="1123291"/>
    <lineage>
        <taxon>Bacteria</taxon>
        <taxon>Bacillati</taxon>
        <taxon>Bacillota</taxon>
        <taxon>Negativicutes</taxon>
        <taxon>Selenomonadales</taxon>
        <taxon>Sporomusaceae</taxon>
        <taxon>Pelosinus</taxon>
    </lineage>
</organism>
<accession>A0A1I4HBK2</accession>
<evidence type="ECO:0000313" key="1">
    <source>
        <dbReference type="EMBL" id="SFL39584.1"/>
    </source>
</evidence>
<dbReference type="EMBL" id="FOTS01000003">
    <property type="protein sequence ID" value="SFL39584.1"/>
    <property type="molecule type" value="Genomic_DNA"/>
</dbReference>
<dbReference type="AlphaFoldDB" id="A0A1I4HBK2"/>
<sequence>MEGTKNTNRTKISPEKLKEIKVHWKMLNQPGKEAVNNYNRHLARAQLRIYYEVFGRQ</sequence>
<dbReference type="RefSeq" id="WP_175490456.1">
    <property type="nucleotide sequence ID" value="NZ_FOTS01000003.1"/>
</dbReference>
<proteinExistence type="predicted"/>
<evidence type="ECO:0000313" key="2">
    <source>
        <dbReference type="Proteomes" id="UP000199520"/>
    </source>
</evidence>
<keyword evidence="2" id="KW-1185">Reference proteome</keyword>
<protein>
    <submittedName>
        <fullName evidence="1">Uncharacterized protein</fullName>
    </submittedName>
</protein>
<name>A0A1I4HBK2_9FIRM</name>
<reference evidence="2" key="1">
    <citation type="submission" date="2016-10" db="EMBL/GenBank/DDBJ databases">
        <authorList>
            <person name="Varghese N."/>
            <person name="Submissions S."/>
        </authorList>
    </citation>
    <scope>NUCLEOTIDE SEQUENCE [LARGE SCALE GENOMIC DNA]</scope>
    <source>
        <strain evidence="2">DSM 13327</strain>
    </source>
</reference>
<dbReference type="Proteomes" id="UP000199520">
    <property type="component" value="Unassembled WGS sequence"/>
</dbReference>